<dbReference type="EMBL" id="JXNT01000002">
    <property type="protein sequence ID" value="ODM21607.1"/>
    <property type="molecule type" value="Genomic_DNA"/>
</dbReference>
<dbReference type="OrthoDB" id="443402at2759"/>
<dbReference type="AlphaFoldDB" id="A0A1E3BL26"/>
<reference evidence="1 2" key="1">
    <citation type="journal article" date="2016" name="BMC Genomics">
        <title>Comparative genomic and transcriptomic analyses of the Fuzhuan brick tea-fermentation fungus Aspergillus cristatus.</title>
        <authorList>
            <person name="Ge Y."/>
            <person name="Wang Y."/>
            <person name="Liu Y."/>
            <person name="Tan Y."/>
            <person name="Ren X."/>
            <person name="Zhang X."/>
            <person name="Hyde K.D."/>
            <person name="Liu Y."/>
            <person name="Liu Z."/>
        </authorList>
    </citation>
    <scope>NUCLEOTIDE SEQUENCE [LARGE SCALE GENOMIC DNA]</scope>
    <source>
        <strain evidence="1 2">GZAAS20.1005</strain>
    </source>
</reference>
<comment type="caution">
    <text evidence="1">The sequence shown here is derived from an EMBL/GenBank/DDBJ whole genome shotgun (WGS) entry which is preliminary data.</text>
</comment>
<accession>A0A1E3BL26</accession>
<organism evidence="1 2">
    <name type="scientific">Aspergillus cristatus</name>
    <name type="common">Chinese Fuzhuan brick tea-fermentation fungus</name>
    <name type="synonym">Eurotium cristatum</name>
    <dbReference type="NCBI Taxonomy" id="573508"/>
    <lineage>
        <taxon>Eukaryota</taxon>
        <taxon>Fungi</taxon>
        <taxon>Dikarya</taxon>
        <taxon>Ascomycota</taxon>
        <taxon>Pezizomycotina</taxon>
        <taxon>Eurotiomycetes</taxon>
        <taxon>Eurotiomycetidae</taxon>
        <taxon>Eurotiales</taxon>
        <taxon>Aspergillaceae</taxon>
        <taxon>Aspergillus</taxon>
        <taxon>Aspergillus subgen. Aspergillus</taxon>
    </lineage>
</organism>
<evidence type="ECO:0000313" key="2">
    <source>
        <dbReference type="Proteomes" id="UP000094569"/>
    </source>
</evidence>
<protein>
    <submittedName>
        <fullName evidence="1">Uncharacterized protein</fullName>
    </submittedName>
</protein>
<gene>
    <name evidence="1" type="ORF">SI65_02451</name>
</gene>
<dbReference type="VEuPathDB" id="FungiDB:SI65_02451"/>
<name>A0A1E3BL26_ASPCR</name>
<proteinExistence type="predicted"/>
<keyword evidence="2" id="KW-1185">Reference proteome</keyword>
<sequence length="197" mass="23101">MRAQDPRIWCYHQGYCYASRGCYQYESTFDWISAINRAGYAIPLQYLEEFGNILDNYAYIQHPKSQGVRWATKMVAVYSLHRARSGRPLSYLCWLLGYGLEQNLFPSTLNNLEMKTQSQDTKNDIKDANLLLTAAICNRVDFVRSLLRKGRTPADNMDIFLSDFRRSGPPRVHRRTTVWMVFLWYFVDTVLNSREDD</sequence>
<dbReference type="Proteomes" id="UP000094569">
    <property type="component" value="Unassembled WGS sequence"/>
</dbReference>
<evidence type="ECO:0000313" key="1">
    <source>
        <dbReference type="EMBL" id="ODM21607.1"/>
    </source>
</evidence>